<protein>
    <recommendedName>
        <fullName evidence="2 7">DNA repair protein RecO</fullName>
    </recommendedName>
    <alternativeName>
        <fullName evidence="6 7">Recombination protein O</fullName>
    </alternativeName>
</protein>
<keyword evidence="5 7" id="KW-0234">DNA repair</keyword>
<gene>
    <name evidence="7" type="primary">recO</name>
    <name evidence="9" type="ORF">DJ52_10175</name>
</gene>
<evidence type="ECO:0000256" key="4">
    <source>
        <dbReference type="ARBA" id="ARBA00023172"/>
    </source>
</evidence>
<feature type="domain" description="DNA replication/recombination mediator RecO N-terminal" evidence="8">
    <location>
        <begin position="1"/>
        <end position="79"/>
    </location>
</feature>
<dbReference type="HAMAP" id="MF_00201">
    <property type="entry name" value="RecO"/>
    <property type="match status" value="1"/>
</dbReference>
<evidence type="ECO:0000256" key="3">
    <source>
        <dbReference type="ARBA" id="ARBA00022763"/>
    </source>
</evidence>
<keyword evidence="4 7" id="KW-0233">DNA recombination</keyword>
<dbReference type="InterPro" id="IPR037278">
    <property type="entry name" value="ARFGAP/RecO"/>
</dbReference>
<dbReference type="SUPFAM" id="SSF57863">
    <property type="entry name" value="ArfGap/RecO-like zinc finger"/>
    <property type="match status" value="1"/>
</dbReference>
<comment type="similarity">
    <text evidence="1 7">Belongs to the RecO family.</text>
</comment>
<dbReference type="InterPro" id="IPR042242">
    <property type="entry name" value="RecO_C"/>
</dbReference>
<reference evidence="9 10" key="1">
    <citation type="submission" date="2014-04" db="EMBL/GenBank/DDBJ databases">
        <title>Whole genome sequence of 'Brachyspira hampsonii' D13-03603F2.</title>
        <authorList>
            <person name="Patterson A.H."/>
            <person name="Chaban B."/>
            <person name="Fernando C."/>
            <person name="Harding J.C."/>
            <person name="Hill J.E."/>
        </authorList>
    </citation>
    <scope>NUCLEOTIDE SEQUENCE [LARGE SCALE GENOMIC DNA]</scope>
    <source>
        <strain evidence="9 10">D13-03603F2</strain>
    </source>
</reference>
<keyword evidence="3 7" id="KW-0227">DNA damage</keyword>
<sequence>MIKNTQAFILSYNQYKTSSIIASFLTNNSIIQAICYKAKKSSKSFGSDLESISKLNINIYEKKQPQLSILKESSITKNYSSLEKSIYSSLLVFYIREVLLYCARDFDERYFILMEKSLNALEELEEVESLKDDDKIKKMYINILMRAFEMKTLHIAGISPHLDRCILCENNNASFYSITEGGLICSKCKAIIKDAFEITEDDKNFMRIIKHTSLIDIVNSKNIINLYNNSIGNVRDIMNKSLFYHINRNIKSKKVLEEILFF</sequence>
<dbReference type="Gene3D" id="1.20.1440.120">
    <property type="entry name" value="Recombination protein O, C-terminal domain"/>
    <property type="match status" value="1"/>
</dbReference>
<dbReference type="InterPro" id="IPR022572">
    <property type="entry name" value="DNA_rep/recomb_RecO_N"/>
</dbReference>
<dbReference type="EMBL" id="JJMJ01000157">
    <property type="protein sequence ID" value="PPS21530.1"/>
    <property type="molecule type" value="Genomic_DNA"/>
</dbReference>
<keyword evidence="10" id="KW-1185">Reference proteome</keyword>
<organism evidence="9 10">
    <name type="scientific">Brachyspira murdochii</name>
    <dbReference type="NCBI Taxonomy" id="84378"/>
    <lineage>
        <taxon>Bacteria</taxon>
        <taxon>Pseudomonadati</taxon>
        <taxon>Spirochaetota</taxon>
        <taxon>Spirochaetia</taxon>
        <taxon>Brachyspirales</taxon>
        <taxon>Brachyspiraceae</taxon>
        <taxon>Brachyspira</taxon>
    </lineage>
</organism>
<dbReference type="PANTHER" id="PTHR33991">
    <property type="entry name" value="DNA REPAIR PROTEIN RECO"/>
    <property type="match status" value="1"/>
</dbReference>
<evidence type="ECO:0000259" key="8">
    <source>
        <dbReference type="Pfam" id="PF11967"/>
    </source>
</evidence>
<dbReference type="InterPro" id="IPR003717">
    <property type="entry name" value="RecO"/>
</dbReference>
<evidence type="ECO:0000256" key="7">
    <source>
        <dbReference type="HAMAP-Rule" id="MF_00201"/>
    </source>
</evidence>
<dbReference type="InterPro" id="IPR012340">
    <property type="entry name" value="NA-bd_OB-fold"/>
</dbReference>
<dbReference type="Pfam" id="PF11967">
    <property type="entry name" value="RecO_N"/>
    <property type="match status" value="1"/>
</dbReference>
<dbReference type="Gene3D" id="2.40.50.140">
    <property type="entry name" value="Nucleic acid-binding proteins"/>
    <property type="match status" value="1"/>
</dbReference>
<evidence type="ECO:0000313" key="9">
    <source>
        <dbReference type="EMBL" id="PPS21530.1"/>
    </source>
</evidence>
<evidence type="ECO:0000256" key="1">
    <source>
        <dbReference type="ARBA" id="ARBA00007452"/>
    </source>
</evidence>
<dbReference type="RefSeq" id="WP_104618795.1">
    <property type="nucleotide sequence ID" value="NZ_JJMJ01000157.1"/>
</dbReference>
<evidence type="ECO:0000256" key="6">
    <source>
        <dbReference type="ARBA" id="ARBA00033409"/>
    </source>
</evidence>
<proteinExistence type="inferred from homology"/>
<dbReference type="Proteomes" id="UP000238924">
    <property type="component" value="Unassembled WGS sequence"/>
</dbReference>
<comment type="function">
    <text evidence="7">Involved in DNA repair and RecF pathway recombination.</text>
</comment>
<accession>A0ABX5B2M9</accession>
<dbReference type="PANTHER" id="PTHR33991:SF1">
    <property type="entry name" value="DNA REPAIR PROTEIN RECO"/>
    <property type="match status" value="1"/>
</dbReference>
<dbReference type="Pfam" id="PF02565">
    <property type="entry name" value="RecO_C"/>
    <property type="match status" value="1"/>
</dbReference>
<evidence type="ECO:0000256" key="5">
    <source>
        <dbReference type="ARBA" id="ARBA00023204"/>
    </source>
</evidence>
<dbReference type="NCBIfam" id="TIGR00613">
    <property type="entry name" value="reco"/>
    <property type="match status" value="1"/>
</dbReference>
<name>A0ABX5B2M9_9SPIR</name>
<evidence type="ECO:0000256" key="2">
    <source>
        <dbReference type="ARBA" id="ARBA00021310"/>
    </source>
</evidence>
<evidence type="ECO:0000313" key="10">
    <source>
        <dbReference type="Proteomes" id="UP000238924"/>
    </source>
</evidence>
<comment type="caution">
    <text evidence="9">The sequence shown here is derived from an EMBL/GenBank/DDBJ whole genome shotgun (WGS) entry which is preliminary data.</text>
</comment>